<dbReference type="EMBL" id="JANUCP010000001">
    <property type="protein sequence ID" value="MCS3918416.1"/>
    <property type="molecule type" value="Genomic_DNA"/>
</dbReference>
<name>A0ABT2ELS8_9BACT</name>
<organism evidence="1 2">
    <name type="scientific">Candidatus Fervidibacter sacchari</name>
    <dbReference type="NCBI Taxonomy" id="1448929"/>
    <lineage>
        <taxon>Bacteria</taxon>
        <taxon>Candidatus Fervidibacterota</taxon>
        <taxon>Candidatus Fervidibacter</taxon>
    </lineage>
</organism>
<protein>
    <submittedName>
        <fullName evidence="1">Uncharacterized protein</fullName>
    </submittedName>
</protein>
<dbReference type="RefSeq" id="WP_259094173.1">
    <property type="nucleotide sequence ID" value="NZ_CP130454.1"/>
</dbReference>
<keyword evidence="2" id="KW-1185">Reference proteome</keyword>
<sequence length="77" mass="8934">MSSQHKIRLHRQSPFAAIFGSARTSSAQFCPRPSSHDPVPFLRVDELRKMRYGFMGKNANRRLRRKRSDVGGCFIRQ</sequence>
<reference evidence="1 2" key="1">
    <citation type="submission" date="2022-08" db="EMBL/GenBank/DDBJ databases">
        <title>Bacterial and archaeal communities from various locations to study Microbial Dark Matter (Phase II).</title>
        <authorList>
            <person name="Stepanauskas R."/>
        </authorList>
    </citation>
    <scope>NUCLEOTIDE SEQUENCE [LARGE SCALE GENOMIC DNA]</scope>
    <source>
        <strain evidence="1 2">PD1</strain>
    </source>
</reference>
<gene>
    <name evidence="1" type="ORF">M2350_000813</name>
</gene>
<evidence type="ECO:0000313" key="1">
    <source>
        <dbReference type="EMBL" id="MCS3918416.1"/>
    </source>
</evidence>
<proteinExistence type="predicted"/>
<comment type="caution">
    <text evidence="1">The sequence shown here is derived from an EMBL/GenBank/DDBJ whole genome shotgun (WGS) entry which is preliminary data.</text>
</comment>
<dbReference type="Proteomes" id="UP001204798">
    <property type="component" value="Unassembled WGS sequence"/>
</dbReference>
<accession>A0ABT2ELS8</accession>
<evidence type="ECO:0000313" key="2">
    <source>
        <dbReference type="Proteomes" id="UP001204798"/>
    </source>
</evidence>